<gene>
    <name evidence="3" type="ORF">COEREDRAFT_5655</name>
</gene>
<dbReference type="OrthoDB" id="5595019at2759"/>
<dbReference type="Proteomes" id="UP000242474">
    <property type="component" value="Unassembled WGS sequence"/>
</dbReference>
<evidence type="ECO:0000256" key="2">
    <source>
        <dbReference type="SAM" id="SignalP"/>
    </source>
</evidence>
<feature type="compositionally biased region" description="Pro residues" evidence="1">
    <location>
        <begin position="398"/>
        <end position="413"/>
    </location>
</feature>
<keyword evidence="4" id="KW-1185">Reference proteome</keyword>
<dbReference type="STRING" id="763665.A0A2G5BJE5"/>
<sequence length="537" mass="55321">MKVLVAAFLVLAEVATSSPVPQAPFGFGAPLPYPPAPPVRNKGLVGGLVDGLLGSNALNVDLCLNLKLGDGPQSIAPNCPNYVSPAFLPPPPHPGLAAPVFRRGLIDVENHPIQPDVQPPPPFPAAPPHRNKGIIGGLLELLLGPNALSTDICLNLKLGDDPQSFAPNCPNYITPPMLMPPPGAYPAPLTAPGPYAYPPYPPVIPPPPAPPTYPVYRRSHLEEVRNSQTEHDVPSPKFVFKEGTGSMEKRQVPLGPGPNEYGSLPAPPPLAPYAGSPPPPPPPPAVLPAVEEDCEAPPPPPPYVSGPAPPPLPLPPLPVGMAPYNELPPPPPPPVPAVPNYEAAPPPPPPLPPVPVGMAPYNELPPPPSPPIPAVPNYEAAPPPPPPPSPVGMAPHSELPPPPPLPPAPEVVLPPPPPPPPPVPKTPVYSGIPAPPPPVGMAPHNEIAPPPLPIVPEVVPPPPPPLPPAPLPVEECEEVLPPPPPAPVLTGAENQMVVAYTNTASGNMPAICIPLSGPMPPPVAPPVPIYNGIIPPK</sequence>
<protein>
    <recommendedName>
        <fullName evidence="5">WH2 domain-containing protein</fullName>
    </recommendedName>
</protein>
<feature type="compositionally biased region" description="Pro residues" evidence="1">
    <location>
        <begin position="296"/>
        <end position="307"/>
    </location>
</feature>
<feature type="chain" id="PRO_5013586053" description="WH2 domain-containing protein" evidence="2">
    <location>
        <begin position="18"/>
        <end position="537"/>
    </location>
</feature>
<feature type="region of interest" description="Disordered" evidence="1">
    <location>
        <begin position="225"/>
        <end position="307"/>
    </location>
</feature>
<name>A0A2G5BJE5_COERN</name>
<evidence type="ECO:0000313" key="4">
    <source>
        <dbReference type="Proteomes" id="UP000242474"/>
    </source>
</evidence>
<organism evidence="3 4">
    <name type="scientific">Coemansia reversa (strain ATCC 12441 / NRRL 1564)</name>
    <dbReference type="NCBI Taxonomy" id="763665"/>
    <lineage>
        <taxon>Eukaryota</taxon>
        <taxon>Fungi</taxon>
        <taxon>Fungi incertae sedis</taxon>
        <taxon>Zoopagomycota</taxon>
        <taxon>Kickxellomycotina</taxon>
        <taxon>Kickxellomycetes</taxon>
        <taxon>Kickxellales</taxon>
        <taxon>Kickxellaceae</taxon>
        <taxon>Coemansia</taxon>
    </lineage>
</organism>
<proteinExistence type="predicted"/>
<accession>A0A2G5BJE5</accession>
<dbReference type="EMBL" id="KZ303487">
    <property type="protein sequence ID" value="PIA19126.1"/>
    <property type="molecule type" value="Genomic_DNA"/>
</dbReference>
<evidence type="ECO:0008006" key="5">
    <source>
        <dbReference type="Google" id="ProtNLM"/>
    </source>
</evidence>
<keyword evidence="2" id="KW-0732">Signal</keyword>
<feature type="signal peptide" evidence="2">
    <location>
        <begin position="1"/>
        <end position="17"/>
    </location>
</feature>
<dbReference type="AlphaFoldDB" id="A0A2G5BJE5"/>
<feature type="compositionally biased region" description="Pro residues" evidence="1">
    <location>
        <begin position="265"/>
        <end position="286"/>
    </location>
</feature>
<feature type="compositionally biased region" description="Basic and acidic residues" evidence="1">
    <location>
        <begin position="225"/>
        <end position="234"/>
    </location>
</feature>
<evidence type="ECO:0000256" key="1">
    <source>
        <dbReference type="SAM" id="MobiDB-lite"/>
    </source>
</evidence>
<reference evidence="3 4" key="1">
    <citation type="journal article" date="2015" name="Genome Biol. Evol.">
        <title>Phylogenomic analyses indicate that early fungi evolved digesting cell walls of algal ancestors of land plants.</title>
        <authorList>
            <person name="Chang Y."/>
            <person name="Wang S."/>
            <person name="Sekimoto S."/>
            <person name="Aerts A.L."/>
            <person name="Choi C."/>
            <person name="Clum A."/>
            <person name="LaButti K.M."/>
            <person name="Lindquist E.A."/>
            <person name="Yee Ngan C."/>
            <person name="Ohm R.A."/>
            <person name="Salamov A.A."/>
            <person name="Grigoriev I.V."/>
            <person name="Spatafora J.W."/>
            <person name="Berbee M.L."/>
        </authorList>
    </citation>
    <scope>NUCLEOTIDE SEQUENCE [LARGE SCALE GENOMIC DNA]</scope>
    <source>
        <strain evidence="3 4">NRRL 1564</strain>
    </source>
</reference>
<feature type="compositionally biased region" description="Pro residues" evidence="1">
    <location>
        <begin position="381"/>
        <end position="390"/>
    </location>
</feature>
<evidence type="ECO:0000313" key="3">
    <source>
        <dbReference type="EMBL" id="PIA19126.1"/>
    </source>
</evidence>
<feature type="region of interest" description="Disordered" evidence="1">
    <location>
        <begin position="372"/>
        <end position="413"/>
    </location>
</feature>